<dbReference type="RefSeq" id="WP_014960856.1">
    <property type="nucleotide sequence ID" value="NZ_CP007243.1"/>
</dbReference>
<comment type="similarity">
    <text evidence="1">Belongs to the Rv0495c family.</text>
</comment>
<gene>
    <name evidence="2" type="ORF">Y981_05135</name>
</gene>
<evidence type="ECO:0000313" key="3">
    <source>
        <dbReference type="Proteomes" id="UP000027059"/>
    </source>
</evidence>
<dbReference type="KEGG" id="lfp:Y981_05135"/>
<dbReference type="Proteomes" id="UP000027059">
    <property type="component" value="Chromosome"/>
</dbReference>
<organism evidence="2 3">
    <name type="scientific">Leptospirillum ferriphilum YSK</name>
    <dbReference type="NCBI Taxonomy" id="1441628"/>
    <lineage>
        <taxon>Bacteria</taxon>
        <taxon>Pseudomonadati</taxon>
        <taxon>Nitrospirota</taxon>
        <taxon>Nitrospiria</taxon>
        <taxon>Nitrospirales</taxon>
        <taxon>Nitrospiraceae</taxon>
        <taxon>Leptospirillum</taxon>
    </lineage>
</organism>
<evidence type="ECO:0000256" key="1">
    <source>
        <dbReference type="ARBA" id="ARBA00093770"/>
    </source>
</evidence>
<proteinExistence type="inferred from homology"/>
<dbReference type="Pfam" id="PF11307">
    <property type="entry name" value="DUF3109"/>
    <property type="match status" value="1"/>
</dbReference>
<name>A0A059XYT2_9BACT</name>
<accession>A0A059XYT2</accession>
<keyword evidence="3" id="KW-1185">Reference proteome</keyword>
<dbReference type="InterPro" id="IPR021458">
    <property type="entry name" value="Rv0495c"/>
</dbReference>
<reference evidence="2 3" key="2">
    <citation type="journal article" date="2015" name="Biomed. Res. Int.">
        <title>Effects of Arsenite Resistance on the Growth and Functional Gene Expression of Leptospirillum ferriphilum and Acidithiobacillus thiooxidans in Pure Culture and Coculture.</title>
        <authorList>
            <person name="Jiang H."/>
            <person name="Liang Y."/>
            <person name="Yin H."/>
            <person name="Xiao Y."/>
            <person name="Guo X."/>
            <person name="Xu Y."/>
            <person name="Hu Q."/>
            <person name="Liu H."/>
            <person name="Liu X."/>
        </authorList>
    </citation>
    <scope>NUCLEOTIDE SEQUENCE [LARGE SCALE GENOMIC DNA]</scope>
    <source>
        <strain evidence="2 3">YSK</strain>
    </source>
</reference>
<evidence type="ECO:0000313" key="2">
    <source>
        <dbReference type="EMBL" id="AIA30377.1"/>
    </source>
</evidence>
<sequence>MVKMSSGVFVPFPGRERTLVMIGGVWVDPSLWTTKFDCNVELQGCHSMCCYRSNILAPGEKEKIEAHLEGILPYMTPVKRHLLQERGGFVADCRTQCPDGCELNEDEVNAMARAFRLSEDFRCNLIVRSEQSGESMDSCIFLSQNTSGENHCSIHAYAIDAGINWMDIKPVDCIQYPLAVFQERGKTILAPQTTSFLSHLPCHESGLGPWMYQSMESTIRFLLGGEFFEALDLYVRENVEPGRLERS</sequence>
<dbReference type="HOGENOM" id="CLU_1164716_0_0_0"/>
<reference evidence="3" key="1">
    <citation type="submission" date="2014-02" db="EMBL/GenBank/DDBJ databases">
        <title>Complete genome sequence and comparative genomic analysis of the nitrogen-fixing bacterium Leptospirillum ferriphilum YSK.</title>
        <authorList>
            <person name="Guo X."/>
            <person name="Yin H."/>
            <person name="Liang Y."/>
            <person name="Hu Q."/>
            <person name="Ma L."/>
            <person name="Xiao Y."/>
            <person name="Zhang X."/>
            <person name="Qiu G."/>
            <person name="Liu X."/>
        </authorList>
    </citation>
    <scope>NUCLEOTIDE SEQUENCE [LARGE SCALE GENOMIC DNA]</scope>
    <source>
        <strain evidence="3">YSK</strain>
    </source>
</reference>
<dbReference type="AlphaFoldDB" id="A0A059XYT2"/>
<protein>
    <submittedName>
        <fullName evidence="2">Uncharacterized protein</fullName>
    </submittedName>
</protein>
<dbReference type="EMBL" id="CP007243">
    <property type="protein sequence ID" value="AIA30377.1"/>
    <property type="molecule type" value="Genomic_DNA"/>
</dbReference>